<gene>
    <name evidence="7" type="ORF">TREES_T100003509</name>
</gene>
<dbReference type="PANTHER" id="PTHR15327">
    <property type="entry name" value="MICROFIBRIL-ASSOCIATED PROTEIN"/>
    <property type="match status" value="1"/>
</dbReference>
<evidence type="ECO:0000256" key="3">
    <source>
        <dbReference type="ARBA" id="ARBA00047104"/>
    </source>
</evidence>
<comment type="similarity">
    <text evidence="2">Belongs to the MFAP1 family.</text>
</comment>
<evidence type="ECO:0000256" key="5">
    <source>
        <dbReference type="SAM" id="MobiDB-lite"/>
    </source>
</evidence>
<dbReference type="FunCoup" id="L8YAV5">
    <property type="interactions" value="1570"/>
</dbReference>
<feature type="compositionally biased region" description="Basic and acidic residues" evidence="5">
    <location>
        <begin position="23"/>
        <end position="34"/>
    </location>
</feature>
<proteinExistence type="inferred from homology"/>
<name>L8YAV5_TUPCH</name>
<dbReference type="Proteomes" id="UP000011518">
    <property type="component" value="Unassembled WGS sequence"/>
</dbReference>
<feature type="coiled-coil region" evidence="4">
    <location>
        <begin position="280"/>
        <end position="317"/>
    </location>
</feature>
<feature type="compositionally biased region" description="Acidic residues" evidence="5">
    <location>
        <begin position="112"/>
        <end position="122"/>
    </location>
</feature>
<dbReference type="Pfam" id="PF06991">
    <property type="entry name" value="MFAP1"/>
    <property type="match status" value="1"/>
</dbReference>
<reference evidence="8" key="1">
    <citation type="submission" date="2012-07" db="EMBL/GenBank/DDBJ databases">
        <title>Genome of the Chinese tree shrew, a rising model animal genetically related to primates.</title>
        <authorList>
            <person name="Zhang G."/>
            <person name="Fan Y."/>
            <person name="Yao Y."/>
            <person name="Huang Z."/>
        </authorList>
    </citation>
    <scope>NUCLEOTIDE SEQUENCE [LARGE SCALE GENOMIC DNA]</scope>
</reference>
<comment type="function">
    <text evidence="1">Involved in pre-mRNA splicing as a component of the spliceosome.</text>
</comment>
<dbReference type="eggNOG" id="KOG1425">
    <property type="taxonomic scope" value="Eukaryota"/>
</dbReference>
<accession>L8YAV5</accession>
<dbReference type="InterPro" id="IPR033194">
    <property type="entry name" value="MFAP1"/>
</dbReference>
<evidence type="ECO:0000313" key="8">
    <source>
        <dbReference type="Proteomes" id="UP000011518"/>
    </source>
</evidence>
<evidence type="ECO:0000256" key="1">
    <source>
        <dbReference type="ARBA" id="ARBA00002609"/>
    </source>
</evidence>
<protein>
    <submittedName>
        <fullName evidence="7">Microfibrillar-associated protein 1</fullName>
    </submittedName>
</protein>
<organism evidence="7 8">
    <name type="scientific">Tupaia chinensis</name>
    <name type="common">Chinese tree shrew</name>
    <name type="synonym">Tupaia belangeri chinensis</name>
    <dbReference type="NCBI Taxonomy" id="246437"/>
    <lineage>
        <taxon>Eukaryota</taxon>
        <taxon>Metazoa</taxon>
        <taxon>Chordata</taxon>
        <taxon>Craniata</taxon>
        <taxon>Vertebrata</taxon>
        <taxon>Euteleostomi</taxon>
        <taxon>Mammalia</taxon>
        <taxon>Eutheria</taxon>
        <taxon>Euarchontoglires</taxon>
        <taxon>Scandentia</taxon>
        <taxon>Tupaiidae</taxon>
        <taxon>Tupaia</taxon>
    </lineage>
</organism>
<feature type="compositionally biased region" description="Basic and acidic residues" evidence="5">
    <location>
        <begin position="145"/>
        <end position="163"/>
    </location>
</feature>
<comment type="subunit">
    <text evidence="3">Component of the spliceosome B complex. Interacts with PRPF38A (via N-terminal interaction domain).</text>
</comment>
<keyword evidence="4" id="KW-0175">Coiled coil</keyword>
<feature type="compositionally biased region" description="Acidic residues" evidence="5">
    <location>
        <begin position="71"/>
        <end position="81"/>
    </location>
</feature>
<feature type="domain" description="Micro-fibrillar-associated protein 1 C-terminal" evidence="6">
    <location>
        <begin position="191"/>
        <end position="316"/>
    </location>
</feature>
<feature type="coiled-coil region" evidence="4">
    <location>
        <begin position="210"/>
        <end position="242"/>
    </location>
</feature>
<evidence type="ECO:0000313" key="7">
    <source>
        <dbReference type="EMBL" id="ELV13397.1"/>
    </source>
</evidence>
<feature type="region of interest" description="Disordered" evidence="5">
    <location>
        <begin position="1"/>
        <end position="200"/>
    </location>
</feature>
<feature type="compositionally biased region" description="Acidic residues" evidence="5">
    <location>
        <begin position="178"/>
        <end position="195"/>
    </location>
</feature>
<reference evidence="8" key="2">
    <citation type="journal article" date="2013" name="Nat. Commun.">
        <title>Genome of the Chinese tree shrew.</title>
        <authorList>
            <person name="Fan Y."/>
            <person name="Huang Z.Y."/>
            <person name="Cao C.C."/>
            <person name="Chen C.S."/>
            <person name="Chen Y.X."/>
            <person name="Fan D.D."/>
            <person name="He J."/>
            <person name="Hou H.L."/>
            <person name="Hu L."/>
            <person name="Hu X.T."/>
            <person name="Jiang X.T."/>
            <person name="Lai R."/>
            <person name="Lang Y.S."/>
            <person name="Liang B."/>
            <person name="Liao S.G."/>
            <person name="Mu D."/>
            <person name="Ma Y.Y."/>
            <person name="Niu Y.Y."/>
            <person name="Sun X.Q."/>
            <person name="Xia J.Q."/>
            <person name="Xiao J."/>
            <person name="Xiong Z.Q."/>
            <person name="Xu L."/>
            <person name="Yang L."/>
            <person name="Zhang Y."/>
            <person name="Zhao W."/>
            <person name="Zhao X.D."/>
            <person name="Zheng Y.T."/>
            <person name="Zhou J.M."/>
            <person name="Zhu Y.B."/>
            <person name="Zhang G.J."/>
            <person name="Wang J."/>
            <person name="Yao Y.G."/>
        </authorList>
    </citation>
    <scope>NUCLEOTIDE SEQUENCE [LARGE SCALE GENOMIC DNA]</scope>
</reference>
<feature type="compositionally biased region" description="Acidic residues" evidence="5">
    <location>
        <begin position="131"/>
        <end position="144"/>
    </location>
</feature>
<feature type="compositionally biased region" description="Basic and acidic residues" evidence="5">
    <location>
        <begin position="61"/>
        <end position="70"/>
    </location>
</feature>
<evidence type="ECO:0000259" key="6">
    <source>
        <dbReference type="Pfam" id="PF06991"/>
    </source>
</evidence>
<dbReference type="InterPro" id="IPR009730">
    <property type="entry name" value="MFAP1_C"/>
</dbReference>
<sequence length="402" mass="47527">MSVPSALMKQPPIQSTAGAVPVRNEKGEISMEKVKVKRYVSGKRPDYAPMESSDEEDEEFQFIKKAKEQEAEPEEQEEDSSSDPRLRRLQNRISEDVEERLARHRKIVEPEVVGESDSEVEGDAWRMEREDSSEEEEEEIDDEEIERRRGMMRQRAQERKNEEMEVMEVEDEGRSGEESESESEYEEYTDSEDEMEPRLKPVFIRKKDRVTVQEREAEALKQKELEQEAKRMAEERRKYTLKIVEEETKKELEENKRSLAALDALNTDDENDEEEYEAWKVRELKRIKRDREDREALEKEKAEIERMRNLTEDEDEEVYKRDFSAPTLEDHFNKTILPKVMQVKNFGRSGRTKYTHLVDQDTTSFDSAWGQESAQNTKFFKQKAAGVRDVFERPSAKKRKTT</sequence>
<dbReference type="EMBL" id="KB361857">
    <property type="protein sequence ID" value="ELV13397.1"/>
    <property type="molecule type" value="Genomic_DNA"/>
</dbReference>
<dbReference type="InParanoid" id="L8YAV5"/>
<evidence type="ECO:0000256" key="2">
    <source>
        <dbReference type="ARBA" id="ARBA00008155"/>
    </source>
</evidence>
<evidence type="ECO:0000256" key="4">
    <source>
        <dbReference type="SAM" id="Coils"/>
    </source>
</evidence>
<keyword evidence="8" id="KW-1185">Reference proteome</keyword>
<dbReference type="AlphaFoldDB" id="L8YAV5"/>
<dbReference type="STRING" id="246437.L8YAV5"/>